<feature type="region of interest" description="Disordered" evidence="1">
    <location>
        <begin position="1"/>
        <end position="25"/>
    </location>
</feature>
<evidence type="ECO:0000256" key="2">
    <source>
        <dbReference type="SAM" id="Phobius"/>
    </source>
</evidence>
<proteinExistence type="predicted"/>
<evidence type="ECO:0000313" key="3">
    <source>
        <dbReference type="EnsemblMetazoa" id="GPAI033838-PA"/>
    </source>
</evidence>
<feature type="compositionally biased region" description="Polar residues" evidence="1">
    <location>
        <begin position="1"/>
        <end position="10"/>
    </location>
</feature>
<dbReference type="Proteomes" id="UP000092445">
    <property type="component" value="Unassembled WGS sequence"/>
</dbReference>
<keyword evidence="2" id="KW-1133">Transmembrane helix</keyword>
<sequence length="123" mass="13687">MGSSSRSLHTQPKGKPKLPVSRHSNDENFSHSVVAINYSLLLIIYLKVITTVQLVFNNMGLQYFKNLNTKMQLFAVVLVPGSVRWSSDYLTSNTHPSKRGMALTPHNAMLPLGFIVDEVNMGV</sequence>
<keyword evidence="4" id="KW-1185">Reference proteome</keyword>
<reference evidence="3" key="2">
    <citation type="submission" date="2020-05" db="UniProtKB">
        <authorList>
            <consortium name="EnsemblMetazoa"/>
        </authorList>
    </citation>
    <scope>IDENTIFICATION</scope>
    <source>
        <strain evidence="3">IAEA</strain>
    </source>
</reference>
<dbReference type="VEuPathDB" id="VectorBase:GPAI033838"/>
<reference evidence="4" key="1">
    <citation type="submission" date="2014-03" db="EMBL/GenBank/DDBJ databases">
        <authorList>
            <person name="Aksoy S."/>
            <person name="Warren W."/>
            <person name="Wilson R.K."/>
        </authorList>
    </citation>
    <scope>NUCLEOTIDE SEQUENCE [LARGE SCALE GENOMIC DNA]</scope>
    <source>
        <strain evidence="4">IAEA</strain>
    </source>
</reference>
<dbReference type="AlphaFoldDB" id="A0A1B0A421"/>
<evidence type="ECO:0000313" key="4">
    <source>
        <dbReference type="Proteomes" id="UP000092445"/>
    </source>
</evidence>
<keyword evidence="2" id="KW-0812">Transmembrane</keyword>
<organism evidence="3 4">
    <name type="scientific">Glossina pallidipes</name>
    <name type="common">Tsetse fly</name>
    <dbReference type="NCBI Taxonomy" id="7398"/>
    <lineage>
        <taxon>Eukaryota</taxon>
        <taxon>Metazoa</taxon>
        <taxon>Ecdysozoa</taxon>
        <taxon>Arthropoda</taxon>
        <taxon>Hexapoda</taxon>
        <taxon>Insecta</taxon>
        <taxon>Pterygota</taxon>
        <taxon>Neoptera</taxon>
        <taxon>Endopterygota</taxon>
        <taxon>Diptera</taxon>
        <taxon>Brachycera</taxon>
        <taxon>Muscomorpha</taxon>
        <taxon>Hippoboscoidea</taxon>
        <taxon>Glossinidae</taxon>
        <taxon>Glossina</taxon>
    </lineage>
</organism>
<keyword evidence="2" id="KW-0472">Membrane</keyword>
<evidence type="ECO:0000256" key="1">
    <source>
        <dbReference type="SAM" id="MobiDB-lite"/>
    </source>
</evidence>
<accession>A0A1B0A421</accession>
<protein>
    <submittedName>
        <fullName evidence="3">Uncharacterized protein</fullName>
    </submittedName>
</protein>
<name>A0A1B0A421_GLOPL</name>
<feature type="transmembrane region" description="Helical" evidence="2">
    <location>
        <begin position="35"/>
        <end position="56"/>
    </location>
</feature>
<dbReference type="EnsemblMetazoa" id="GPAI033838-RA">
    <property type="protein sequence ID" value="GPAI033838-PA"/>
    <property type="gene ID" value="GPAI033838"/>
</dbReference>